<reference evidence="2 3" key="1">
    <citation type="submission" date="2019-10" db="EMBL/GenBank/DDBJ databases">
        <authorList>
            <person name="Blom J."/>
        </authorList>
    </citation>
    <scope>NUCLEOTIDE SEQUENCE [LARGE SCALE GENOMIC DNA]</scope>
    <source>
        <strain evidence="2 3">ES3154-GLU</strain>
    </source>
</reference>
<sequence>MIMSNKKIDVLVLILFITMLLVKELSLFVNISLNFLIYITVILSLLRAIYFLKFLKINFTSSSLVLVCFLMYGILHSSNYYSDLTLDKYFVVFTLLNLINILNFIYGLFTVNSKYIVILTIYIVISILMTIEYIPYICYSLEILASLIFLVIYEFTNRKED</sequence>
<keyword evidence="3" id="KW-1185">Reference proteome</keyword>
<organism evidence="2 3">
    <name type="scientific">Oceanivirga miroungae</name>
    <dbReference type="NCBI Taxonomy" id="1130046"/>
    <lineage>
        <taxon>Bacteria</taxon>
        <taxon>Fusobacteriati</taxon>
        <taxon>Fusobacteriota</taxon>
        <taxon>Fusobacteriia</taxon>
        <taxon>Fusobacteriales</taxon>
        <taxon>Leptotrichiaceae</taxon>
        <taxon>Oceanivirga</taxon>
    </lineage>
</organism>
<proteinExistence type="predicted"/>
<dbReference type="RefSeq" id="WP_156683081.1">
    <property type="nucleotide sequence ID" value="NZ_CABWIB010000001.1"/>
</dbReference>
<protein>
    <submittedName>
        <fullName evidence="2">Uncharacterized protein</fullName>
    </submittedName>
</protein>
<evidence type="ECO:0000256" key="1">
    <source>
        <dbReference type="SAM" id="Phobius"/>
    </source>
</evidence>
<gene>
    <name evidence="2" type="ORF">OMES3154_00331</name>
</gene>
<feature type="transmembrane region" description="Helical" evidence="1">
    <location>
        <begin position="35"/>
        <end position="52"/>
    </location>
</feature>
<evidence type="ECO:0000313" key="3">
    <source>
        <dbReference type="Proteomes" id="UP000419017"/>
    </source>
</evidence>
<keyword evidence="1" id="KW-0812">Transmembrane</keyword>
<keyword evidence="1" id="KW-1133">Transmembrane helix</keyword>
<name>A0A6I8M6P3_9FUSO</name>
<keyword evidence="1" id="KW-0472">Membrane</keyword>
<dbReference type="EMBL" id="CABWIB010000001">
    <property type="protein sequence ID" value="VWL85055.1"/>
    <property type="molecule type" value="Genomic_DNA"/>
</dbReference>
<accession>A0A6I8M6P3</accession>
<feature type="transmembrane region" description="Helical" evidence="1">
    <location>
        <begin position="89"/>
        <end position="109"/>
    </location>
</feature>
<dbReference type="Proteomes" id="UP000419017">
    <property type="component" value="Unassembled WGS sequence"/>
</dbReference>
<feature type="transmembrane region" description="Helical" evidence="1">
    <location>
        <begin position="59"/>
        <end position="77"/>
    </location>
</feature>
<dbReference type="AlphaFoldDB" id="A0A6I8M6P3"/>
<feature type="transmembrane region" description="Helical" evidence="1">
    <location>
        <begin position="116"/>
        <end position="133"/>
    </location>
</feature>
<evidence type="ECO:0000313" key="2">
    <source>
        <dbReference type="EMBL" id="VWL85055.1"/>
    </source>
</evidence>